<evidence type="ECO:0000256" key="2">
    <source>
        <dbReference type="ARBA" id="ARBA00023239"/>
    </source>
</evidence>
<dbReference type="PANTHER" id="PTHR28004">
    <property type="entry name" value="ZGC:162816-RELATED"/>
    <property type="match status" value="1"/>
</dbReference>
<dbReference type="Gene3D" id="2.40.37.20">
    <property type="entry name" value="D-serine dehydratase-like domain"/>
    <property type="match status" value="1"/>
</dbReference>
<name>A0A5C5WLK6_9PLAN</name>
<dbReference type="GO" id="GO:0008721">
    <property type="term" value="F:D-serine ammonia-lyase activity"/>
    <property type="evidence" value="ECO:0007669"/>
    <property type="project" value="TreeGrafter"/>
</dbReference>
<evidence type="ECO:0000259" key="3">
    <source>
        <dbReference type="SMART" id="SM01119"/>
    </source>
</evidence>
<keyword evidence="2 4" id="KW-0456">Lyase</keyword>
<dbReference type="Pfam" id="PF14031">
    <property type="entry name" value="D-ser_dehydrat"/>
    <property type="match status" value="1"/>
</dbReference>
<accession>A0A5C5WLK6</accession>
<dbReference type="Proteomes" id="UP000317243">
    <property type="component" value="Unassembled WGS sequence"/>
</dbReference>
<dbReference type="InterPro" id="IPR026956">
    <property type="entry name" value="D-ser_dehydrat-like_dom"/>
</dbReference>
<dbReference type="Pfam" id="PF01168">
    <property type="entry name" value="Ala_racemase_N"/>
    <property type="match status" value="1"/>
</dbReference>
<proteinExistence type="inferred from homology"/>
<dbReference type="InterPro" id="IPR029066">
    <property type="entry name" value="PLP-binding_barrel"/>
</dbReference>
<dbReference type="GO" id="GO:0043876">
    <property type="term" value="F:D-threonine aldolase activity"/>
    <property type="evidence" value="ECO:0007669"/>
    <property type="project" value="UniProtKB-EC"/>
</dbReference>
<evidence type="ECO:0000313" key="4">
    <source>
        <dbReference type="EMBL" id="TWT51507.1"/>
    </source>
</evidence>
<dbReference type="SMART" id="SM01119">
    <property type="entry name" value="D-ser_dehydrat"/>
    <property type="match status" value="1"/>
</dbReference>
<reference evidence="4 5" key="1">
    <citation type="submission" date="2019-02" db="EMBL/GenBank/DDBJ databases">
        <title>Deep-cultivation of Planctomycetes and their phenomic and genomic characterization uncovers novel biology.</title>
        <authorList>
            <person name="Wiegand S."/>
            <person name="Jogler M."/>
            <person name="Boedeker C."/>
            <person name="Pinto D."/>
            <person name="Vollmers J."/>
            <person name="Rivas-Marin E."/>
            <person name="Kohn T."/>
            <person name="Peeters S.H."/>
            <person name="Heuer A."/>
            <person name="Rast P."/>
            <person name="Oberbeckmann S."/>
            <person name="Bunk B."/>
            <person name="Jeske O."/>
            <person name="Meyerdierks A."/>
            <person name="Storesund J.E."/>
            <person name="Kallscheuer N."/>
            <person name="Luecker S."/>
            <person name="Lage O.M."/>
            <person name="Pohl T."/>
            <person name="Merkel B.J."/>
            <person name="Hornburger P."/>
            <person name="Mueller R.-W."/>
            <person name="Bruemmer F."/>
            <person name="Labrenz M."/>
            <person name="Spormann A.M."/>
            <person name="Op Den Camp H."/>
            <person name="Overmann J."/>
            <person name="Amann R."/>
            <person name="Jetten M.S.M."/>
            <person name="Mascher T."/>
            <person name="Medema M.H."/>
            <person name="Devos D.P."/>
            <person name="Kaster A.-K."/>
            <person name="Ovreas L."/>
            <person name="Rohde M."/>
            <person name="Galperin M.Y."/>
            <person name="Jogler C."/>
        </authorList>
    </citation>
    <scope>NUCLEOTIDE SEQUENCE [LARGE SCALE GENOMIC DNA]</scope>
    <source>
        <strain evidence="4 5">KOR42</strain>
    </source>
</reference>
<dbReference type="InterPro" id="IPR051466">
    <property type="entry name" value="D-amino_acid_metab_enzyme"/>
</dbReference>
<gene>
    <name evidence="4" type="ORF">KOR42_35550</name>
</gene>
<dbReference type="InterPro" id="IPR001608">
    <property type="entry name" value="Ala_racemase_N"/>
</dbReference>
<comment type="caution">
    <text evidence="4">The sequence shown here is derived from an EMBL/GenBank/DDBJ whole genome shotgun (WGS) entry which is preliminary data.</text>
</comment>
<dbReference type="GO" id="GO:0036088">
    <property type="term" value="P:D-serine catabolic process"/>
    <property type="evidence" value="ECO:0007669"/>
    <property type="project" value="TreeGrafter"/>
</dbReference>
<dbReference type="EC" id="4.1.2.42" evidence="4"/>
<keyword evidence="5" id="KW-1185">Reference proteome</keyword>
<dbReference type="InterPro" id="IPR042208">
    <property type="entry name" value="D-ser_dehydrat-like_sf"/>
</dbReference>
<dbReference type="EMBL" id="SIHI01000013">
    <property type="protein sequence ID" value="TWT51507.1"/>
    <property type="molecule type" value="Genomic_DNA"/>
</dbReference>
<dbReference type="OrthoDB" id="9788869at2"/>
<protein>
    <submittedName>
        <fullName evidence="4">D-threonine aldolase</fullName>
        <ecNumber evidence="4">4.1.2.42</ecNumber>
    </submittedName>
</protein>
<evidence type="ECO:0000256" key="1">
    <source>
        <dbReference type="ARBA" id="ARBA00005323"/>
    </source>
</evidence>
<dbReference type="SUPFAM" id="SSF51419">
    <property type="entry name" value="PLP-binding barrel"/>
    <property type="match status" value="1"/>
</dbReference>
<feature type="domain" description="D-serine dehydratase-like" evidence="3">
    <location>
        <begin position="257"/>
        <end position="351"/>
    </location>
</feature>
<dbReference type="AlphaFoldDB" id="A0A5C5WLK6"/>
<comment type="similarity">
    <text evidence="1">Belongs to the DSD1 family.</text>
</comment>
<evidence type="ECO:0000313" key="5">
    <source>
        <dbReference type="Proteomes" id="UP000317243"/>
    </source>
</evidence>
<dbReference type="PANTHER" id="PTHR28004:SF2">
    <property type="entry name" value="D-SERINE DEHYDRATASE"/>
    <property type="match status" value="1"/>
</dbReference>
<sequence length="368" mass="40392">MIGRHLSELDTPALCIDLDVLDENIRSMSKEMRDAGKAWRPHVKCHKVPEIARQQLTSGAIGVTAAKSSEAEVFVENQVSDVLIANLIVGEQKLERIARMCREGDPIVACDHFVQAERLSDVCRRSGVICRVIVELDIGMNRVGVRPGPDAEQLVRGIDRLQGIRLVGIMGYEGHLLTESETDRKRKRIEVAISLLERQRDRMIRDGICCDIVSAGGTGSYQMTAHLPVVTEIQAGGGIFGDPFYSKMCGVTGLRPALGIVATVVSRPSLMQAVLDIGRKSIHTEISPPEISRMANGKELTDASINSFSAEHTVVELGPESRNLIIGDKVIVVPGYSDLTTLLYDQFYGLRDNFVERILPIVGRGKIQ</sequence>
<dbReference type="RefSeq" id="WP_146510999.1">
    <property type="nucleotide sequence ID" value="NZ_SIHI01000013.1"/>
</dbReference>
<dbReference type="Gene3D" id="3.20.20.10">
    <property type="entry name" value="Alanine racemase"/>
    <property type="match status" value="1"/>
</dbReference>
<organism evidence="4 5">
    <name type="scientific">Thalassoglobus neptunius</name>
    <dbReference type="NCBI Taxonomy" id="1938619"/>
    <lineage>
        <taxon>Bacteria</taxon>
        <taxon>Pseudomonadati</taxon>
        <taxon>Planctomycetota</taxon>
        <taxon>Planctomycetia</taxon>
        <taxon>Planctomycetales</taxon>
        <taxon>Planctomycetaceae</taxon>
        <taxon>Thalassoglobus</taxon>
    </lineage>
</organism>